<dbReference type="InterPro" id="IPR001789">
    <property type="entry name" value="Sig_transdc_resp-reg_receiver"/>
</dbReference>
<comment type="catalytic activity">
    <reaction evidence="2">
        <text>2 GTP = 3',3'-c-di-GMP + 2 diphosphate</text>
        <dbReference type="Rhea" id="RHEA:24898"/>
        <dbReference type="ChEBI" id="CHEBI:33019"/>
        <dbReference type="ChEBI" id="CHEBI:37565"/>
        <dbReference type="ChEBI" id="CHEBI:58805"/>
        <dbReference type="EC" id="2.7.7.65"/>
    </reaction>
</comment>
<dbReference type="InterPro" id="IPR050469">
    <property type="entry name" value="Diguanylate_Cyclase"/>
</dbReference>
<dbReference type="Gene3D" id="3.40.50.2300">
    <property type="match status" value="2"/>
</dbReference>
<dbReference type="InterPro" id="IPR011006">
    <property type="entry name" value="CheY-like_superfamily"/>
</dbReference>
<dbReference type="GO" id="GO:0000160">
    <property type="term" value="P:phosphorelay signal transduction system"/>
    <property type="evidence" value="ECO:0007669"/>
    <property type="project" value="InterPro"/>
</dbReference>
<evidence type="ECO:0000256" key="3">
    <source>
        <dbReference type="PROSITE-ProRule" id="PRU00169"/>
    </source>
</evidence>
<dbReference type="SMART" id="SM00448">
    <property type="entry name" value="REC"/>
    <property type="match status" value="2"/>
</dbReference>
<evidence type="ECO:0000259" key="5">
    <source>
        <dbReference type="PROSITE" id="PS50887"/>
    </source>
</evidence>
<dbReference type="Gene3D" id="3.30.70.270">
    <property type="match status" value="1"/>
</dbReference>
<dbReference type="GO" id="GO:0052621">
    <property type="term" value="F:diguanylate cyclase activity"/>
    <property type="evidence" value="ECO:0007669"/>
    <property type="project" value="UniProtKB-EC"/>
</dbReference>
<dbReference type="EMBL" id="JXXE01000137">
    <property type="protein sequence ID" value="KIZ46044.1"/>
    <property type="molecule type" value="Genomic_DNA"/>
</dbReference>
<dbReference type="Proteomes" id="UP000032515">
    <property type="component" value="Unassembled WGS sequence"/>
</dbReference>
<dbReference type="PROSITE" id="PS50887">
    <property type="entry name" value="GGDEF"/>
    <property type="match status" value="1"/>
</dbReference>
<feature type="domain" description="GGDEF" evidence="5">
    <location>
        <begin position="322"/>
        <end position="457"/>
    </location>
</feature>
<dbReference type="FunFam" id="3.30.70.270:FF:000001">
    <property type="entry name" value="Diguanylate cyclase domain protein"/>
    <property type="match status" value="1"/>
</dbReference>
<dbReference type="PANTHER" id="PTHR45138:SF9">
    <property type="entry name" value="DIGUANYLATE CYCLASE DGCM-RELATED"/>
    <property type="match status" value="1"/>
</dbReference>
<dbReference type="STRING" id="1421013.GCA_000504425_00635"/>
<feature type="domain" description="Response regulatory" evidence="4">
    <location>
        <begin position="157"/>
        <end position="272"/>
    </location>
</feature>
<keyword evidence="3" id="KW-0597">Phosphoprotein</keyword>
<comment type="caution">
    <text evidence="3">Lacks conserved residue(s) required for the propagation of feature annotation.</text>
</comment>
<feature type="modified residue" description="4-aspartylphosphate" evidence="3">
    <location>
        <position position="53"/>
    </location>
</feature>
<dbReference type="CDD" id="cd01949">
    <property type="entry name" value="GGDEF"/>
    <property type="match status" value="1"/>
</dbReference>
<dbReference type="NCBIfam" id="NF007135">
    <property type="entry name" value="PRK09581.1"/>
    <property type="match status" value="1"/>
</dbReference>
<dbReference type="OrthoDB" id="9812260at2"/>
<dbReference type="SMART" id="SM00267">
    <property type="entry name" value="GGDEF"/>
    <property type="match status" value="1"/>
</dbReference>
<evidence type="ECO:0000256" key="1">
    <source>
        <dbReference type="ARBA" id="ARBA00012528"/>
    </source>
</evidence>
<proteinExistence type="predicted"/>
<feature type="domain" description="Response regulatory" evidence="4">
    <location>
        <begin position="4"/>
        <end position="120"/>
    </location>
</feature>
<dbReference type="NCBIfam" id="TIGR00254">
    <property type="entry name" value="GGDEF"/>
    <property type="match status" value="1"/>
</dbReference>
<organism evidence="6 7">
    <name type="scientific">Rhodopseudomonas palustris</name>
    <dbReference type="NCBI Taxonomy" id="1076"/>
    <lineage>
        <taxon>Bacteria</taxon>
        <taxon>Pseudomonadati</taxon>
        <taxon>Pseudomonadota</taxon>
        <taxon>Alphaproteobacteria</taxon>
        <taxon>Hyphomicrobiales</taxon>
        <taxon>Nitrobacteraceae</taxon>
        <taxon>Rhodopseudomonas</taxon>
    </lineage>
</organism>
<dbReference type="PANTHER" id="PTHR45138">
    <property type="entry name" value="REGULATORY COMPONENTS OF SENSORY TRANSDUCTION SYSTEM"/>
    <property type="match status" value="1"/>
</dbReference>
<name>A0A0D7EYV8_RHOPL</name>
<dbReference type="Pfam" id="PF00990">
    <property type="entry name" value="GGDEF"/>
    <property type="match status" value="1"/>
</dbReference>
<evidence type="ECO:0000313" key="7">
    <source>
        <dbReference type="Proteomes" id="UP000032515"/>
    </source>
</evidence>
<dbReference type="GO" id="GO:0005886">
    <property type="term" value="C:plasma membrane"/>
    <property type="evidence" value="ECO:0007669"/>
    <property type="project" value="TreeGrafter"/>
</dbReference>
<dbReference type="PATRIC" id="fig|1076.23.peg.622"/>
<dbReference type="InterPro" id="IPR043128">
    <property type="entry name" value="Rev_trsase/Diguanyl_cyclase"/>
</dbReference>
<dbReference type="RefSeq" id="WP_044407816.1">
    <property type="nucleotide sequence ID" value="NZ_JXXE01000137.1"/>
</dbReference>
<accession>A0A0D7EYV8</accession>
<dbReference type="GO" id="GO:0043709">
    <property type="term" value="P:cell adhesion involved in single-species biofilm formation"/>
    <property type="evidence" value="ECO:0007669"/>
    <property type="project" value="TreeGrafter"/>
</dbReference>
<sequence>MSARILVVDDIPANVRLLEARLSAEYFDVLTASNGAQALEICSRAECDIILLDVMMPDMDGFEVCRRLKANPATHFIPVVMVTALDSPADRVRGLEAGADDFLTKPVSDVVLIARVRSLTRLKMMTDELRMRAITSLEIGMQAPERNAVADLGIGGRILLVDDRPSSYERLAPVLSTEHSVDVETNPADALFQLADGNYDLMIVSLGLENYDGLRLCSQARSLERTRQLPMLAIADADNNARLLRGLEIGVNDYLLRPVDKNELLARARTQIRRRRYTDHLRDNVQHSIEMAITDGLTGLHNRRYMETHLQTLAEQASARGKPLALMMLDIDFFKSINDNYGHDGGDDVLREFAVRIRKSIRGIDLACRYGGEEFVIVMPETDLNVAGMVAERLRRAIANEPFAIDKGAKRIEVTISIGLSTLERKGEPVADVMKRADVALYRAKHDGRNRVVSAAA</sequence>
<dbReference type="SUPFAM" id="SSF52172">
    <property type="entry name" value="CheY-like"/>
    <property type="match status" value="2"/>
</dbReference>
<evidence type="ECO:0000256" key="2">
    <source>
        <dbReference type="ARBA" id="ARBA00034247"/>
    </source>
</evidence>
<evidence type="ECO:0000313" key="6">
    <source>
        <dbReference type="EMBL" id="KIZ46044.1"/>
    </source>
</evidence>
<dbReference type="FunFam" id="3.40.50.2300:FF:000574">
    <property type="entry name" value="Response regulator PleD"/>
    <property type="match status" value="1"/>
</dbReference>
<dbReference type="InterPro" id="IPR000160">
    <property type="entry name" value="GGDEF_dom"/>
</dbReference>
<comment type="caution">
    <text evidence="6">The sequence shown here is derived from an EMBL/GenBank/DDBJ whole genome shotgun (WGS) entry which is preliminary data.</text>
</comment>
<protein>
    <recommendedName>
        <fullName evidence="1">diguanylate cyclase</fullName>
        <ecNumber evidence="1">2.7.7.65</ecNumber>
    </recommendedName>
</protein>
<dbReference type="CDD" id="cd17538">
    <property type="entry name" value="REC_D1_PleD-like"/>
    <property type="match status" value="1"/>
</dbReference>
<dbReference type="EC" id="2.7.7.65" evidence="1"/>
<gene>
    <name evidence="6" type="primary">pleD</name>
    <name evidence="6" type="ORF">OO17_07180</name>
</gene>
<dbReference type="PROSITE" id="PS50110">
    <property type="entry name" value="RESPONSE_REGULATORY"/>
    <property type="match status" value="2"/>
</dbReference>
<dbReference type="GO" id="GO:1902201">
    <property type="term" value="P:negative regulation of bacterial-type flagellum-dependent cell motility"/>
    <property type="evidence" value="ECO:0007669"/>
    <property type="project" value="TreeGrafter"/>
</dbReference>
<reference evidence="6 7" key="1">
    <citation type="submission" date="2014-11" db="EMBL/GenBank/DDBJ databases">
        <title>Genomics and ecophysiology of heterotrophic nitrogen fixing bacteria isolated from estuarine surface water.</title>
        <authorList>
            <person name="Bentzon-Tilia M."/>
            <person name="Severin I."/>
            <person name="Hansen L.H."/>
            <person name="Riemann L."/>
        </authorList>
    </citation>
    <scope>NUCLEOTIDE SEQUENCE [LARGE SCALE GENOMIC DNA]</scope>
    <source>
        <strain evidence="6 7">BAL398</strain>
    </source>
</reference>
<dbReference type="SUPFAM" id="SSF55073">
    <property type="entry name" value="Nucleotide cyclase"/>
    <property type="match status" value="1"/>
</dbReference>
<dbReference type="InterPro" id="IPR029787">
    <property type="entry name" value="Nucleotide_cyclase"/>
</dbReference>
<dbReference type="AlphaFoldDB" id="A0A0D7EYV8"/>
<evidence type="ECO:0000259" key="4">
    <source>
        <dbReference type="PROSITE" id="PS50110"/>
    </source>
</evidence>
<dbReference type="Pfam" id="PF00072">
    <property type="entry name" value="Response_reg"/>
    <property type="match status" value="2"/>
</dbReference>